<dbReference type="PANTHER" id="PTHR47285:SF1">
    <property type="entry name" value="PROTEIN TIC 62, CHLOROPLASTIC"/>
    <property type="match status" value="1"/>
</dbReference>
<gene>
    <name evidence="3" type="ORF">g.15550</name>
</gene>
<dbReference type="Pfam" id="PF13460">
    <property type="entry name" value="NAD_binding_10"/>
    <property type="match status" value="1"/>
</dbReference>
<proteinExistence type="predicted"/>
<reference evidence="3" key="1">
    <citation type="submission" date="2015-08" db="EMBL/GenBank/DDBJ databases">
        <authorList>
            <person name="Babu N.S."/>
            <person name="Beckwith C.J."/>
            <person name="Beseler K.G."/>
            <person name="Brison A."/>
            <person name="Carone J.V."/>
            <person name="Caskin T.P."/>
            <person name="Diamond M."/>
            <person name="Durham M.E."/>
            <person name="Foxe J.M."/>
            <person name="Go M."/>
            <person name="Henderson B.A."/>
            <person name="Jones I.B."/>
            <person name="McGettigan J.A."/>
            <person name="Micheletti S.J."/>
            <person name="Nasrallah M.E."/>
            <person name="Ortiz D."/>
            <person name="Piller C.R."/>
            <person name="Privatt S.R."/>
            <person name="Schneider S.L."/>
            <person name="Sharp S."/>
            <person name="Smith T.C."/>
            <person name="Stanton J.D."/>
            <person name="Ullery H.E."/>
            <person name="Wilson R.J."/>
            <person name="Serrano M.G."/>
            <person name="Buck G."/>
            <person name="Lee V."/>
            <person name="Wang Y."/>
            <person name="Carvalho R."/>
            <person name="Voegtly L."/>
            <person name="Shi R."/>
            <person name="Duckworth R."/>
            <person name="Johnson A."/>
            <person name="Loviza R."/>
            <person name="Walstead R."/>
            <person name="Shah Z."/>
            <person name="Kiflezghi M."/>
            <person name="Wade K."/>
            <person name="Ball S.L."/>
            <person name="Bradley K.W."/>
            <person name="Asai D.J."/>
            <person name="Bowman C.A."/>
            <person name="Russell D.A."/>
            <person name="Pope W.H."/>
            <person name="Jacobs-Sera D."/>
            <person name="Hendrix R.W."/>
            <person name="Hatfull G.F."/>
        </authorList>
    </citation>
    <scope>NUCLEOTIDE SEQUENCE</scope>
</reference>
<dbReference type="PANTHER" id="PTHR47285">
    <property type="entry name" value="PROTEIN TIC 62, CHLOROPLASTIC"/>
    <property type="match status" value="1"/>
</dbReference>
<feature type="compositionally biased region" description="Basic and acidic residues" evidence="1">
    <location>
        <begin position="380"/>
        <end position="400"/>
    </location>
</feature>
<feature type="domain" description="NAD(P)-binding" evidence="2">
    <location>
        <begin position="139"/>
        <end position="339"/>
    </location>
</feature>
<evidence type="ECO:0000313" key="3">
    <source>
        <dbReference type="EMBL" id="JAT70309.1"/>
    </source>
</evidence>
<dbReference type="SUPFAM" id="SSF51735">
    <property type="entry name" value="NAD(P)-binding Rossmann-fold domains"/>
    <property type="match status" value="1"/>
</dbReference>
<feature type="compositionally biased region" description="Low complexity" evidence="1">
    <location>
        <begin position="410"/>
        <end position="419"/>
    </location>
</feature>
<feature type="non-terminal residue" evidence="3">
    <location>
        <position position="1"/>
    </location>
</feature>
<feature type="compositionally biased region" description="Basic and acidic residues" evidence="1">
    <location>
        <begin position="488"/>
        <end position="522"/>
    </location>
</feature>
<name>A0A1D1ZTT6_AUXPR</name>
<protein>
    <recommendedName>
        <fullName evidence="2">NAD(P)-binding domain-containing protein</fullName>
    </recommendedName>
</protein>
<dbReference type="InterPro" id="IPR044719">
    <property type="entry name" value="TIC62"/>
</dbReference>
<organism evidence="3">
    <name type="scientific">Auxenochlorella protothecoides</name>
    <name type="common">Green microalga</name>
    <name type="synonym">Chlorella protothecoides</name>
    <dbReference type="NCBI Taxonomy" id="3075"/>
    <lineage>
        <taxon>Eukaryota</taxon>
        <taxon>Viridiplantae</taxon>
        <taxon>Chlorophyta</taxon>
        <taxon>core chlorophytes</taxon>
        <taxon>Trebouxiophyceae</taxon>
        <taxon>Chlorellales</taxon>
        <taxon>Chlorellaceae</taxon>
        <taxon>Auxenochlorella</taxon>
    </lineage>
</organism>
<dbReference type="InterPro" id="IPR036291">
    <property type="entry name" value="NAD(P)-bd_dom_sf"/>
</dbReference>
<dbReference type="AlphaFoldDB" id="A0A1D1ZTT6"/>
<sequence>LPSAQREIPHRHHSSKDRIGTIHSPAMIKTRTSQASGHAGTLPCMGGPSTSSLFKSAARTHLRRGRRLSSVRAGPSAKAEGNKILGFSLPGFKGKEPEAQAEESVRSTTKKVAQESQQIGLSLLKNFGRRDTNTVFVAGATGRLGARIVRELLNAGKKVRAGARNIEEAEKYADLAAAYGLLAPDAVRRLQIVPFDLRDDVDALQRAIGNANTVVSAARSTGNDARSIDGEGTVRLVQAAAEAGVGKFTLVSSAGVGSGGFLAGILNLATGNALTFKKLAEDALQRSGLDYTIIRPGNLEDAGDDYKLENNVRISDSRSALGKKVSRLQVAEVVAASIDISASSNKVLEVDAARDAPKEDIRSLLAALDEGRPSAVSRAPPRERVERKSEPASRAREPVTAEKAAPRPTPTKSVAAKAAPAERKAASPPSKPERPAGEAQGRSRSWLDQILSPPQATPDQAAEKEAAASKAAELAERQKESAAAALADARKKAEQEAAEERERERARAAQAEADAKEERKAEAAAAAQQKEREAKTAEASRATSTNGAAAAAKEPARQKTSESGAASTQGGGSKEEIKKVQDMIKKWKQRAGRA</sequence>
<feature type="compositionally biased region" description="Basic and acidic residues" evidence="1">
    <location>
        <begin position="461"/>
        <end position="480"/>
    </location>
</feature>
<feature type="region of interest" description="Disordered" evidence="1">
    <location>
        <begin position="371"/>
        <end position="594"/>
    </location>
</feature>
<evidence type="ECO:0000256" key="1">
    <source>
        <dbReference type="SAM" id="MobiDB-lite"/>
    </source>
</evidence>
<feature type="compositionally biased region" description="Basic and acidic residues" evidence="1">
    <location>
        <begin position="529"/>
        <end position="538"/>
    </location>
</feature>
<feature type="compositionally biased region" description="Low complexity" evidence="1">
    <location>
        <begin position="539"/>
        <end position="552"/>
    </location>
</feature>
<dbReference type="Gene3D" id="3.40.50.720">
    <property type="entry name" value="NAD(P)-binding Rossmann-like Domain"/>
    <property type="match status" value="1"/>
</dbReference>
<dbReference type="InterPro" id="IPR016040">
    <property type="entry name" value="NAD(P)-bd_dom"/>
</dbReference>
<feature type="compositionally biased region" description="Basic and acidic residues" evidence="1">
    <location>
        <begin position="420"/>
        <end position="436"/>
    </location>
</feature>
<dbReference type="EMBL" id="GDKF01008313">
    <property type="protein sequence ID" value="JAT70309.1"/>
    <property type="molecule type" value="Transcribed_RNA"/>
</dbReference>
<accession>A0A1D1ZTT6</accession>
<feature type="region of interest" description="Disordered" evidence="1">
    <location>
        <begin position="1"/>
        <end position="21"/>
    </location>
</feature>
<feature type="compositionally biased region" description="Basic and acidic residues" evidence="1">
    <location>
        <begin position="573"/>
        <end position="585"/>
    </location>
</feature>
<evidence type="ECO:0000259" key="2">
    <source>
        <dbReference type="Pfam" id="PF13460"/>
    </source>
</evidence>